<reference evidence="1 2" key="1">
    <citation type="journal article" date="2020" name="BMC Genomics">
        <title>Correction to: Identification and distribution of gene clusters required for synthesis of sphingolipid metabolism inhibitors in diverse species of the filamentous fungus Fusarium.</title>
        <authorList>
            <person name="Kim H.S."/>
            <person name="Lohmar J.M."/>
            <person name="Busman M."/>
            <person name="Brown D.W."/>
            <person name="Naumann T.A."/>
            <person name="Divon H.H."/>
            <person name="Lysoe E."/>
            <person name="Uhlig S."/>
            <person name="Proctor R.H."/>
        </authorList>
    </citation>
    <scope>NUCLEOTIDE SEQUENCE [LARGE SCALE GENOMIC DNA]</scope>
    <source>
        <strain evidence="1 2">NRRL 25214</strain>
    </source>
</reference>
<dbReference type="AlphaFoldDB" id="A0A8H4ZM44"/>
<dbReference type="InterPro" id="IPR052036">
    <property type="entry name" value="Hydrolase/PRTase-associated"/>
</dbReference>
<dbReference type="SUPFAM" id="SSF159501">
    <property type="entry name" value="EreA/ChaN-like"/>
    <property type="match status" value="1"/>
</dbReference>
<proteinExistence type="predicted"/>
<dbReference type="EMBL" id="JABEVY010000117">
    <property type="protein sequence ID" value="KAF5249129.1"/>
    <property type="molecule type" value="Genomic_DNA"/>
</dbReference>
<comment type="caution">
    <text evidence="1">The sequence shown here is derived from an EMBL/GenBank/DDBJ whole genome shotgun (WGS) entry which is preliminary data.</text>
</comment>
<name>A0A8H4ZM44_9HYPO</name>
<dbReference type="PANTHER" id="PTHR31299:SF0">
    <property type="entry name" value="ESTERASE, PUTATIVE (AFU_ORTHOLOGUE AFUA_1G05850)-RELATED"/>
    <property type="match status" value="1"/>
</dbReference>
<dbReference type="GO" id="GO:0046677">
    <property type="term" value="P:response to antibiotic"/>
    <property type="evidence" value="ECO:0007669"/>
    <property type="project" value="InterPro"/>
</dbReference>
<organism evidence="1 2">
    <name type="scientific">Fusarium anthophilum</name>
    <dbReference type="NCBI Taxonomy" id="48485"/>
    <lineage>
        <taxon>Eukaryota</taxon>
        <taxon>Fungi</taxon>
        <taxon>Dikarya</taxon>
        <taxon>Ascomycota</taxon>
        <taxon>Pezizomycotina</taxon>
        <taxon>Sordariomycetes</taxon>
        <taxon>Hypocreomycetidae</taxon>
        <taxon>Hypocreales</taxon>
        <taxon>Nectriaceae</taxon>
        <taxon>Fusarium</taxon>
        <taxon>Fusarium fujikuroi species complex</taxon>
    </lineage>
</organism>
<dbReference type="PANTHER" id="PTHR31299">
    <property type="entry name" value="ESTERASE, PUTATIVE (AFU_ORTHOLOGUE AFUA_1G05850)-RELATED"/>
    <property type="match status" value="1"/>
</dbReference>
<sequence>MLKDIQNARVVRDAEQYYKGMYGGRDETWNLRDTYMFETLTRLLEHRGRDYKPIVWSHNSHVGDARATSMGWSKEEINIGHLCKERFGAQALSTGTGTNTGTVAAAQDWDGNMNIMELQARLPGSYEEFMHAAGIDLFVLDLREGRCGKGLREILKEKKLEGFIGLLYIDKSKHVERLAVPAQVTSGVP</sequence>
<keyword evidence="2" id="KW-1185">Reference proteome</keyword>
<dbReference type="Gene3D" id="3.40.1660.10">
    <property type="entry name" value="EreA-like (biosynthetic domain)"/>
    <property type="match status" value="1"/>
</dbReference>
<gene>
    <name evidence="1" type="ORF">FANTH_5505</name>
</gene>
<evidence type="ECO:0008006" key="3">
    <source>
        <dbReference type="Google" id="ProtNLM"/>
    </source>
</evidence>
<protein>
    <recommendedName>
        <fullName evidence="3">Erythromycin esterase</fullName>
    </recommendedName>
</protein>
<evidence type="ECO:0000313" key="1">
    <source>
        <dbReference type="EMBL" id="KAF5249129.1"/>
    </source>
</evidence>
<dbReference type="InterPro" id="IPR007815">
    <property type="entry name" value="Emycin_Estase"/>
</dbReference>
<accession>A0A8H4ZM44</accession>
<dbReference type="Proteomes" id="UP000573603">
    <property type="component" value="Unassembled WGS sequence"/>
</dbReference>
<dbReference type="Pfam" id="PF05139">
    <property type="entry name" value="Erythro_esteras"/>
    <property type="match status" value="1"/>
</dbReference>
<dbReference type="CDD" id="cd14728">
    <property type="entry name" value="Ere-like"/>
    <property type="match status" value="1"/>
</dbReference>
<evidence type="ECO:0000313" key="2">
    <source>
        <dbReference type="Proteomes" id="UP000573603"/>
    </source>
</evidence>